<dbReference type="AlphaFoldDB" id="A0A0V8JQV4"/>
<name>A0A0V8JQV4_9BACI</name>
<evidence type="ECO:0000256" key="4">
    <source>
        <dbReference type="ARBA" id="ARBA00022692"/>
    </source>
</evidence>
<dbReference type="InterPro" id="IPR023090">
    <property type="entry name" value="UPF0702_alpha/beta_dom_sf"/>
</dbReference>
<evidence type="ECO:0000256" key="6">
    <source>
        <dbReference type="ARBA" id="ARBA00023136"/>
    </source>
</evidence>
<dbReference type="Pfam" id="PF04239">
    <property type="entry name" value="DUF421"/>
    <property type="match status" value="1"/>
</dbReference>
<feature type="transmembrane region" description="Helical" evidence="7">
    <location>
        <begin position="6"/>
        <end position="26"/>
    </location>
</feature>
<dbReference type="Gene3D" id="3.30.240.20">
    <property type="entry name" value="bsu07140 like domains"/>
    <property type="match status" value="2"/>
</dbReference>
<proteinExistence type="inferred from homology"/>
<accession>A0A0V8JQV4</accession>
<feature type="transmembrane region" description="Helical" evidence="7">
    <location>
        <begin position="59"/>
        <end position="81"/>
    </location>
</feature>
<dbReference type="Pfam" id="PF07870">
    <property type="entry name" value="DUF1657"/>
    <property type="match status" value="1"/>
</dbReference>
<evidence type="ECO:0000256" key="5">
    <source>
        <dbReference type="ARBA" id="ARBA00022989"/>
    </source>
</evidence>
<evidence type="ECO:0000256" key="7">
    <source>
        <dbReference type="SAM" id="Phobius"/>
    </source>
</evidence>
<protein>
    <recommendedName>
        <fullName evidence="8">YetF C-terminal domain-containing protein</fullName>
    </recommendedName>
</protein>
<comment type="similarity">
    <text evidence="2">Belongs to the UPF0702 family.</text>
</comment>
<dbReference type="PANTHER" id="PTHR34582:SF7">
    <property type="entry name" value="UPF0702 TRANSMEMBRANE PROTEIN YDFS"/>
    <property type="match status" value="1"/>
</dbReference>
<evidence type="ECO:0000313" key="10">
    <source>
        <dbReference type="Proteomes" id="UP000053681"/>
    </source>
</evidence>
<evidence type="ECO:0000259" key="8">
    <source>
        <dbReference type="Pfam" id="PF04239"/>
    </source>
</evidence>
<evidence type="ECO:0000256" key="2">
    <source>
        <dbReference type="ARBA" id="ARBA00006448"/>
    </source>
</evidence>
<keyword evidence="4 7" id="KW-0812">Transmembrane</keyword>
<comment type="caution">
    <text evidence="9">The sequence shown here is derived from an EMBL/GenBank/DDBJ whole genome shotgun (WGS) entry which is preliminary data.</text>
</comment>
<keyword evidence="5 7" id="KW-1133">Transmembrane helix</keyword>
<keyword evidence="10" id="KW-1185">Reference proteome</keyword>
<sequence length="286" mass="32136">MPLWLNVVSRVILFMIILFFITKFLGKKQLSQLSFFEYVTGITMGGIAAIVILEVRHSIIIGGLAILVMAAIPYIVGLIALKSKKFRDFIEGKPTVFIKDGKIMEDNLKKERYTTDELLELLRKKDVYQVSDVEFAILEATGDFSVMLKKENQPLTAKDVNLSLASIKEPQTVIMDGEVLDEPLSTIGRSRAWLHIELEKLGVTIENVFLGQVNSYGELTVDLFDDKLQVASPQERALILSAMKKCQADLEMFALGTEVKEAKEMFTKNSEKLQEAIDKVFPILKG</sequence>
<gene>
    <name evidence="9" type="ORF">AS180_05060</name>
</gene>
<dbReference type="GO" id="GO:0005886">
    <property type="term" value="C:plasma membrane"/>
    <property type="evidence" value="ECO:0007669"/>
    <property type="project" value="UniProtKB-SubCell"/>
</dbReference>
<dbReference type="InterPro" id="IPR007353">
    <property type="entry name" value="DUF421"/>
</dbReference>
<dbReference type="RefSeq" id="WP_062686507.1">
    <property type="nucleotide sequence ID" value="NZ_KQ758632.1"/>
</dbReference>
<dbReference type="EMBL" id="LNQP01000012">
    <property type="protein sequence ID" value="KSU89024.1"/>
    <property type="molecule type" value="Genomic_DNA"/>
</dbReference>
<evidence type="ECO:0000256" key="1">
    <source>
        <dbReference type="ARBA" id="ARBA00004651"/>
    </source>
</evidence>
<organism evidence="9 10">
    <name type="scientific">Priestia veravalensis</name>
    <dbReference type="NCBI Taxonomy" id="1414648"/>
    <lineage>
        <taxon>Bacteria</taxon>
        <taxon>Bacillati</taxon>
        <taxon>Bacillota</taxon>
        <taxon>Bacilli</taxon>
        <taxon>Bacillales</taxon>
        <taxon>Bacillaceae</taxon>
        <taxon>Priestia</taxon>
    </lineage>
</organism>
<comment type="subcellular location">
    <subcellularLocation>
        <location evidence="1">Cell membrane</location>
        <topology evidence="1">Multi-pass membrane protein</topology>
    </subcellularLocation>
</comment>
<dbReference type="Proteomes" id="UP000053681">
    <property type="component" value="Unassembled WGS sequence"/>
</dbReference>
<keyword evidence="3" id="KW-1003">Cell membrane</keyword>
<evidence type="ECO:0000313" key="9">
    <source>
        <dbReference type="EMBL" id="KSU89024.1"/>
    </source>
</evidence>
<feature type="transmembrane region" description="Helical" evidence="7">
    <location>
        <begin position="33"/>
        <end position="53"/>
    </location>
</feature>
<dbReference type="InterPro" id="IPR012452">
    <property type="entry name" value="DUF1657"/>
</dbReference>
<keyword evidence="6 7" id="KW-0472">Membrane</keyword>
<reference evidence="9 10" key="1">
    <citation type="submission" date="2015-11" db="EMBL/GenBank/DDBJ databases">
        <title>Bacillus caseinolyticus sp nov.</title>
        <authorList>
            <person name="Dastager S.G."/>
            <person name="Mawlankar R."/>
        </authorList>
    </citation>
    <scope>NUCLEOTIDE SEQUENCE [LARGE SCALE GENOMIC DNA]</scope>
    <source>
        <strain evidence="9 10">SGD-V-76</strain>
    </source>
</reference>
<feature type="domain" description="YetF C-terminal" evidence="8">
    <location>
        <begin position="82"/>
        <end position="214"/>
    </location>
</feature>
<dbReference type="PANTHER" id="PTHR34582">
    <property type="entry name" value="UPF0702 TRANSMEMBRANE PROTEIN YCAP"/>
    <property type="match status" value="1"/>
</dbReference>
<evidence type="ECO:0000256" key="3">
    <source>
        <dbReference type="ARBA" id="ARBA00022475"/>
    </source>
</evidence>